<accession>A0A127FB99</accession>
<feature type="domain" description="Acyl-CoA dehydrogenase/oxidase C-terminal" evidence="7">
    <location>
        <begin position="233"/>
        <end position="382"/>
    </location>
</feature>
<dbReference type="PATRIC" id="fig|465721.4.peg.2424"/>
<evidence type="ECO:0000256" key="6">
    <source>
        <dbReference type="RuleBase" id="RU362125"/>
    </source>
</evidence>
<dbReference type="SUPFAM" id="SSF47203">
    <property type="entry name" value="Acyl-CoA dehydrogenase C-terminal domain-like"/>
    <property type="match status" value="1"/>
</dbReference>
<evidence type="ECO:0000256" key="4">
    <source>
        <dbReference type="ARBA" id="ARBA00022827"/>
    </source>
</evidence>
<keyword evidence="11" id="KW-1185">Reference proteome</keyword>
<dbReference type="InterPro" id="IPR013786">
    <property type="entry name" value="AcylCoA_DH/ox_N"/>
</dbReference>
<dbReference type="Gene3D" id="1.20.140.10">
    <property type="entry name" value="Butyryl-CoA Dehydrogenase, subunit A, domain 3"/>
    <property type="match status" value="1"/>
</dbReference>
<evidence type="ECO:0000259" key="7">
    <source>
        <dbReference type="Pfam" id="PF00441"/>
    </source>
</evidence>
<evidence type="ECO:0000256" key="3">
    <source>
        <dbReference type="ARBA" id="ARBA00022630"/>
    </source>
</evidence>
<dbReference type="OrthoDB" id="571684at2"/>
<evidence type="ECO:0000313" key="11">
    <source>
        <dbReference type="Proteomes" id="UP000070250"/>
    </source>
</evidence>
<dbReference type="PIRSF" id="PIRSF016578">
    <property type="entry name" value="HsaA"/>
    <property type="match status" value="1"/>
</dbReference>
<dbReference type="RefSeq" id="WP_066921287.1">
    <property type="nucleotide sequence ID" value="NZ_CP011971.1"/>
</dbReference>
<dbReference type="GO" id="GO:0050660">
    <property type="term" value="F:flavin adenine dinucleotide binding"/>
    <property type="evidence" value="ECO:0007669"/>
    <property type="project" value="InterPro"/>
</dbReference>
<evidence type="ECO:0000256" key="2">
    <source>
        <dbReference type="ARBA" id="ARBA00009347"/>
    </source>
</evidence>
<comment type="cofactor">
    <cofactor evidence="1 6">
        <name>FAD</name>
        <dbReference type="ChEBI" id="CHEBI:57692"/>
    </cofactor>
</comment>
<dbReference type="Proteomes" id="UP000070250">
    <property type="component" value="Chromosome"/>
</dbReference>
<feature type="domain" description="Acyl-CoA dehydrogenase/oxidase N-terminal" evidence="9">
    <location>
        <begin position="13"/>
        <end position="119"/>
    </location>
</feature>
<dbReference type="AlphaFoldDB" id="A0A127FB99"/>
<dbReference type="STRING" id="465721.ACG33_11365"/>
<dbReference type="Pfam" id="PF02771">
    <property type="entry name" value="Acyl-CoA_dh_N"/>
    <property type="match status" value="1"/>
</dbReference>
<dbReference type="InterPro" id="IPR009100">
    <property type="entry name" value="AcylCoA_DH/oxidase_NM_dom_sf"/>
</dbReference>
<evidence type="ECO:0000259" key="8">
    <source>
        <dbReference type="Pfam" id="PF02770"/>
    </source>
</evidence>
<dbReference type="InterPro" id="IPR046373">
    <property type="entry name" value="Acyl-CoA_Oxase/DH_mid-dom_sf"/>
</dbReference>
<sequence length="387" mass="42926">MYFTNEPEHIGVLRTTIHRFIEAELPRDKARRLDREKTFDRDSFRRLTELGICGLTVSEHFGGNRDLVAAVMVIEELCRRGTSLAGPFIHCAFYGALNIEHNGSEQQKEELLPRLLRGELMFSYGLSEPDVGGDLASVGTQARREGDEIVINGVKRWCTGARFADYIYCLTRSDPEAPRYRNLSFILVPTSAPGIVVTDIEHIGLRYAETCDVVLENVRVPAANIVGGEVGWNNGWGMLAGPALDIEKIEVAACALGIASAALEDAWQYSQERRQFGKAICGHQAVRHSLADLRTKLHACRLMLYHAAWLADSGRACTVETSMAKLFITETALEAAIASQRIMGAYGCAEEYDMERHVRDLLVMPIIGGSSDMQRNNIANRLGLPTR</sequence>
<evidence type="ECO:0000256" key="5">
    <source>
        <dbReference type="ARBA" id="ARBA00023002"/>
    </source>
</evidence>
<dbReference type="FunFam" id="1.20.140.10:FF:000001">
    <property type="entry name" value="Acyl-CoA dehydrogenase"/>
    <property type="match status" value="1"/>
</dbReference>
<dbReference type="PANTHER" id="PTHR43884:SF12">
    <property type="entry name" value="ISOVALERYL-COA DEHYDROGENASE, MITOCHONDRIAL-RELATED"/>
    <property type="match status" value="1"/>
</dbReference>
<dbReference type="InterPro" id="IPR036250">
    <property type="entry name" value="AcylCo_DH-like_C"/>
</dbReference>
<evidence type="ECO:0000313" key="10">
    <source>
        <dbReference type="EMBL" id="AMN47687.1"/>
    </source>
</evidence>
<dbReference type="Gene3D" id="2.40.110.10">
    <property type="entry name" value="Butyryl-CoA Dehydrogenase, subunit A, domain 2"/>
    <property type="match status" value="1"/>
</dbReference>
<dbReference type="Gene3D" id="1.10.540.10">
    <property type="entry name" value="Acyl-CoA dehydrogenase/oxidase, N-terminal domain"/>
    <property type="match status" value="1"/>
</dbReference>
<keyword evidence="4 6" id="KW-0274">FAD</keyword>
<proteinExistence type="inferred from homology"/>
<dbReference type="InterPro" id="IPR037069">
    <property type="entry name" value="AcylCoA_DH/ox_N_sf"/>
</dbReference>
<dbReference type="GO" id="GO:0003995">
    <property type="term" value="F:acyl-CoA dehydrogenase activity"/>
    <property type="evidence" value="ECO:0007669"/>
    <property type="project" value="TreeGrafter"/>
</dbReference>
<name>A0A127FB99_STEDE</name>
<dbReference type="Pfam" id="PF00441">
    <property type="entry name" value="Acyl-CoA_dh_1"/>
    <property type="match status" value="1"/>
</dbReference>
<dbReference type="InterPro" id="IPR006091">
    <property type="entry name" value="Acyl-CoA_Oxase/DH_mid-dom"/>
</dbReference>
<dbReference type="PANTHER" id="PTHR43884">
    <property type="entry name" value="ACYL-COA DEHYDROGENASE"/>
    <property type="match status" value="1"/>
</dbReference>
<dbReference type="KEGG" id="sdf:ACG33_11365"/>
<dbReference type="SUPFAM" id="SSF56645">
    <property type="entry name" value="Acyl-CoA dehydrogenase NM domain-like"/>
    <property type="match status" value="1"/>
</dbReference>
<gene>
    <name evidence="10" type="ORF">ACG33_11365</name>
</gene>
<dbReference type="InterPro" id="IPR009075">
    <property type="entry name" value="AcylCo_DH/oxidase_C"/>
</dbReference>
<protein>
    <submittedName>
        <fullName evidence="10">Acyl-CoA dehydrogenase</fullName>
    </submittedName>
</protein>
<dbReference type="Pfam" id="PF02770">
    <property type="entry name" value="Acyl-CoA_dh_M"/>
    <property type="match status" value="1"/>
</dbReference>
<feature type="domain" description="Acyl-CoA oxidase/dehydrogenase middle" evidence="8">
    <location>
        <begin position="124"/>
        <end position="218"/>
    </location>
</feature>
<reference evidence="10 11" key="1">
    <citation type="submission" date="2015-06" db="EMBL/GenBank/DDBJ databases">
        <title>A Comprehensive Approach to Explore the Metabolic and Phylogenetic Diversity of Bacterial Steroid Degradation in the Environment: Testosterone as an Example.</title>
        <authorList>
            <person name="Yang F.-C."/>
            <person name="Chen Y.-L."/>
            <person name="Yu C.-P."/>
            <person name="Tang S.-L."/>
            <person name="Wang P.-H."/>
            <person name="Ismail W."/>
            <person name="Wang C.-H."/>
            <person name="Yang C.-Y."/>
            <person name="Chiang Y.-R."/>
        </authorList>
    </citation>
    <scope>NUCLEOTIDE SEQUENCE [LARGE SCALE GENOMIC DNA]</scope>
    <source>
        <strain evidence="10 11">DSM 18526</strain>
    </source>
</reference>
<organism evidence="10 11">
    <name type="scientific">Steroidobacter denitrificans</name>
    <dbReference type="NCBI Taxonomy" id="465721"/>
    <lineage>
        <taxon>Bacteria</taxon>
        <taxon>Pseudomonadati</taxon>
        <taxon>Pseudomonadota</taxon>
        <taxon>Gammaproteobacteria</taxon>
        <taxon>Steroidobacterales</taxon>
        <taxon>Steroidobacteraceae</taxon>
        <taxon>Steroidobacter</taxon>
    </lineage>
</organism>
<keyword evidence="3 6" id="KW-0285">Flavoprotein</keyword>
<evidence type="ECO:0000256" key="1">
    <source>
        <dbReference type="ARBA" id="ARBA00001974"/>
    </source>
</evidence>
<comment type="similarity">
    <text evidence="2 6">Belongs to the acyl-CoA dehydrogenase family.</text>
</comment>
<dbReference type="EMBL" id="CP011971">
    <property type="protein sequence ID" value="AMN47687.1"/>
    <property type="molecule type" value="Genomic_DNA"/>
</dbReference>
<keyword evidence="5 6" id="KW-0560">Oxidoreductase</keyword>
<evidence type="ECO:0000259" key="9">
    <source>
        <dbReference type="Pfam" id="PF02771"/>
    </source>
</evidence>